<accession>A0A9D4LVC4</accession>
<dbReference type="Proteomes" id="UP000828390">
    <property type="component" value="Unassembled WGS sequence"/>
</dbReference>
<reference evidence="1" key="2">
    <citation type="submission" date="2020-11" db="EMBL/GenBank/DDBJ databases">
        <authorList>
            <person name="McCartney M.A."/>
            <person name="Auch B."/>
            <person name="Kono T."/>
            <person name="Mallez S."/>
            <person name="Becker A."/>
            <person name="Gohl D.M."/>
            <person name="Silverstein K.A.T."/>
            <person name="Koren S."/>
            <person name="Bechman K.B."/>
            <person name="Herman A."/>
            <person name="Abrahante J.E."/>
            <person name="Garbe J."/>
        </authorList>
    </citation>
    <scope>NUCLEOTIDE SEQUENCE</scope>
    <source>
        <strain evidence="1">Duluth1</strain>
        <tissue evidence="1">Whole animal</tissue>
    </source>
</reference>
<evidence type="ECO:0000313" key="2">
    <source>
        <dbReference type="Proteomes" id="UP000828390"/>
    </source>
</evidence>
<evidence type="ECO:0000313" key="1">
    <source>
        <dbReference type="EMBL" id="KAH3864438.1"/>
    </source>
</evidence>
<keyword evidence="2" id="KW-1185">Reference proteome</keyword>
<name>A0A9D4LVC4_DREPO</name>
<sequence>MPKGESDTAIAENFADHFHDKINKIRDALASFEKFTPDHKEVPCFGMFEELTQDEVKKIINHLQTKSCELDALTTRVLKSFLNDCLGPWLYLTYAGTLFDVVPLSITVYGFADDHTANKRFKPTSSSVERTAIQELESCALVINNWMNENKLKMNASKTEFIMFGSVYLSQVGLQRPREEAISILVKRPGNESHRLGVITKCSETEGHRSPYISRDKRSPYIVSIHIAIIHTRWKKSGKLHTF</sequence>
<comment type="caution">
    <text evidence="1">The sequence shown here is derived from an EMBL/GenBank/DDBJ whole genome shotgun (WGS) entry which is preliminary data.</text>
</comment>
<dbReference type="AlphaFoldDB" id="A0A9D4LVC4"/>
<evidence type="ECO:0008006" key="3">
    <source>
        <dbReference type="Google" id="ProtNLM"/>
    </source>
</evidence>
<organism evidence="1 2">
    <name type="scientific">Dreissena polymorpha</name>
    <name type="common">Zebra mussel</name>
    <name type="synonym">Mytilus polymorpha</name>
    <dbReference type="NCBI Taxonomy" id="45954"/>
    <lineage>
        <taxon>Eukaryota</taxon>
        <taxon>Metazoa</taxon>
        <taxon>Spiralia</taxon>
        <taxon>Lophotrochozoa</taxon>
        <taxon>Mollusca</taxon>
        <taxon>Bivalvia</taxon>
        <taxon>Autobranchia</taxon>
        <taxon>Heteroconchia</taxon>
        <taxon>Euheterodonta</taxon>
        <taxon>Imparidentia</taxon>
        <taxon>Neoheterodontei</taxon>
        <taxon>Myida</taxon>
        <taxon>Dreissenoidea</taxon>
        <taxon>Dreissenidae</taxon>
        <taxon>Dreissena</taxon>
    </lineage>
</organism>
<reference evidence="1" key="1">
    <citation type="journal article" date="2019" name="bioRxiv">
        <title>The Genome of the Zebra Mussel, Dreissena polymorpha: A Resource for Invasive Species Research.</title>
        <authorList>
            <person name="McCartney M.A."/>
            <person name="Auch B."/>
            <person name="Kono T."/>
            <person name="Mallez S."/>
            <person name="Zhang Y."/>
            <person name="Obille A."/>
            <person name="Becker A."/>
            <person name="Abrahante J.E."/>
            <person name="Garbe J."/>
            <person name="Badalamenti J.P."/>
            <person name="Herman A."/>
            <person name="Mangelson H."/>
            <person name="Liachko I."/>
            <person name="Sullivan S."/>
            <person name="Sone E.D."/>
            <person name="Koren S."/>
            <person name="Silverstein K.A.T."/>
            <person name="Beckman K.B."/>
            <person name="Gohl D.M."/>
        </authorList>
    </citation>
    <scope>NUCLEOTIDE SEQUENCE</scope>
    <source>
        <strain evidence="1">Duluth1</strain>
        <tissue evidence="1">Whole animal</tissue>
    </source>
</reference>
<gene>
    <name evidence="1" type="ORF">DPMN_027456</name>
</gene>
<dbReference type="EMBL" id="JAIWYP010000002">
    <property type="protein sequence ID" value="KAH3864438.1"/>
    <property type="molecule type" value="Genomic_DNA"/>
</dbReference>
<protein>
    <recommendedName>
        <fullName evidence="3">Reverse transcriptase domain-containing protein</fullName>
    </recommendedName>
</protein>
<proteinExistence type="predicted"/>